<feature type="domain" description="LXG" evidence="3">
    <location>
        <begin position="1"/>
        <end position="227"/>
    </location>
</feature>
<accession>A0A1E5GX53</accession>
<evidence type="ECO:0000313" key="4">
    <source>
        <dbReference type="EMBL" id="OEG17294.1"/>
    </source>
</evidence>
<protein>
    <recommendedName>
        <fullName evidence="3">LXG domain-containing protein</fullName>
    </recommendedName>
</protein>
<dbReference type="EMBL" id="MIKB01000012">
    <property type="protein sequence ID" value="OEG17294.1"/>
    <property type="molecule type" value="Genomic_DNA"/>
</dbReference>
<dbReference type="PANTHER" id="PTHR34976">
    <property type="entry name" value="RIBONUCLEASE YQCG-RELATED"/>
    <property type="match status" value="1"/>
</dbReference>
<evidence type="ECO:0000313" key="5">
    <source>
        <dbReference type="Proteomes" id="UP000094764"/>
    </source>
</evidence>
<feature type="coiled-coil region" evidence="2">
    <location>
        <begin position="97"/>
        <end position="124"/>
    </location>
</feature>
<dbReference type="InterPro" id="IPR051768">
    <property type="entry name" value="Bact_secretion_toxin"/>
</dbReference>
<comment type="similarity">
    <text evidence="1">In the N-terminal section; belongs to the LXG family.</text>
</comment>
<dbReference type="STRING" id="903983.BCR23_04635"/>
<dbReference type="PANTHER" id="PTHR34976:SF1">
    <property type="entry name" value="TOXIN BC_0920"/>
    <property type="match status" value="1"/>
</dbReference>
<evidence type="ECO:0000259" key="3">
    <source>
        <dbReference type="PROSITE" id="PS51756"/>
    </source>
</evidence>
<dbReference type="Pfam" id="PF04740">
    <property type="entry name" value="LXG"/>
    <property type="match status" value="1"/>
</dbReference>
<name>A0A1E5GX53_9ENTE</name>
<organism evidence="4 5">
    <name type="scientific">Enterococcus quebecensis</name>
    <dbReference type="NCBI Taxonomy" id="903983"/>
    <lineage>
        <taxon>Bacteria</taxon>
        <taxon>Bacillati</taxon>
        <taxon>Bacillota</taxon>
        <taxon>Bacilli</taxon>
        <taxon>Lactobacillales</taxon>
        <taxon>Enterococcaceae</taxon>
        <taxon>Enterococcus</taxon>
    </lineage>
</organism>
<keyword evidence="2" id="KW-0175">Coiled coil</keyword>
<dbReference type="PROSITE" id="PS51756">
    <property type="entry name" value="LXG"/>
    <property type="match status" value="1"/>
</dbReference>
<dbReference type="AlphaFoldDB" id="A0A1E5GX53"/>
<keyword evidence="5" id="KW-1185">Reference proteome</keyword>
<dbReference type="Proteomes" id="UP000094764">
    <property type="component" value="Unassembled WGS sequence"/>
</dbReference>
<dbReference type="RefSeq" id="WP_069634615.1">
    <property type="nucleotide sequence ID" value="NZ_JXKZ01000030.1"/>
</dbReference>
<dbReference type="InterPro" id="IPR006829">
    <property type="entry name" value="LXG_dom"/>
</dbReference>
<evidence type="ECO:0000256" key="1">
    <source>
        <dbReference type="ARBA" id="ARBA00034117"/>
    </source>
</evidence>
<proteinExistence type="inferred from homology"/>
<reference evidence="5" key="1">
    <citation type="submission" date="2016-09" db="EMBL/GenBank/DDBJ databases">
        <authorList>
            <person name="Gulvik C.A."/>
        </authorList>
    </citation>
    <scope>NUCLEOTIDE SEQUENCE [LARGE SCALE GENOMIC DNA]</scope>
    <source>
        <strain evidence="5">LMG 26306</strain>
    </source>
</reference>
<gene>
    <name evidence="4" type="ORF">BCR23_04635</name>
</gene>
<dbReference type="OrthoDB" id="2218681at2"/>
<sequence>MSVNMYVSVSQSQASSVSIMCKSQVEGYNELQKAITDFVIASPFLTGKAYDSAKAYFQSVLYPLAQGGILLSEAVESAVKKFPEEYISQVDSGDLKQSELEEKIRRADRLLNQAEDIRRELNSSKTPDITKSFQLTANSMLIGMYNASKQKLEEQLQKLLAFNASSPSLFSEITSLQQAVNQGLAQTKTAWSGATGTFNIPNDLSWKNTINEKWEKYQVKNMSETELFSYNMKKQYGFNSEEAQIINKLYDNLEKLHGKEEANRLLITLLASFQYGGSIQWSYTGALFGEKPLHLILAEAGRLTDKEIELLSKAIINQHNLAPILDIKQASRILFDSNWDDLSKEQQARVTELFTQFGNRSDFAHMCATIATYYTKSPLEDTADELLGILYPVSGLDVNSGYIGDVAGTNGARPSMGNDDYRADLDAVNIYSKLQVEKNMNKVFNDYYKNIESASDYRVNEFIKNIGNGSYEAGWLLLQKQYTQFTNSETYKNMDVNDKKVFAEFLLNLMNKNSELKSGNKR</sequence>
<comment type="caution">
    <text evidence="4">The sequence shown here is derived from an EMBL/GenBank/DDBJ whole genome shotgun (WGS) entry which is preliminary data.</text>
</comment>
<evidence type="ECO:0000256" key="2">
    <source>
        <dbReference type="SAM" id="Coils"/>
    </source>
</evidence>